<sequence>MIADKHKITIEPCVRKYGEKGTILSNSSPAFIDYRRLEVVRDLKETVCAMPETTLNEELAESTPAEAYELPDGQVIMVGTERFKVAEKLMHPDVIGADSTTVATSSKGLHRMLYNAVQLSDVDVRRDLLYNIILCGGSSAIPGLTERVHWELTQMVPSSLKVRITQMSPIERKFSTWIGGSILASLGSFQQLWVSKREYDERGADHLVSTRFL</sequence>
<evidence type="ECO:0000256" key="3">
    <source>
        <dbReference type="RuleBase" id="RU000487"/>
    </source>
</evidence>
<dbReference type="Pfam" id="PF00022">
    <property type="entry name" value="Actin"/>
    <property type="match status" value="1"/>
</dbReference>
<dbReference type="PROSITE" id="PS01036">
    <property type="entry name" value="HSP70_3"/>
    <property type="match status" value="1"/>
</dbReference>
<dbReference type="GO" id="GO:0016787">
    <property type="term" value="F:hydrolase activity"/>
    <property type="evidence" value="ECO:0007669"/>
    <property type="project" value="UniProtKB-KW"/>
</dbReference>
<protein>
    <submittedName>
        <fullName evidence="4">Actin</fullName>
    </submittedName>
</protein>
<dbReference type="Gene3D" id="3.90.640.10">
    <property type="entry name" value="Actin, Chain A, domain 4"/>
    <property type="match status" value="1"/>
</dbReference>
<dbReference type="InterPro" id="IPR004000">
    <property type="entry name" value="Actin"/>
</dbReference>
<proteinExistence type="inferred from homology"/>
<organism evidence="4 5">
    <name type="scientific">Thraustotheca clavata</name>
    <dbReference type="NCBI Taxonomy" id="74557"/>
    <lineage>
        <taxon>Eukaryota</taxon>
        <taxon>Sar</taxon>
        <taxon>Stramenopiles</taxon>
        <taxon>Oomycota</taxon>
        <taxon>Saprolegniomycetes</taxon>
        <taxon>Saprolegniales</taxon>
        <taxon>Achlyaceae</taxon>
        <taxon>Thraustotheca</taxon>
    </lineage>
</organism>
<dbReference type="AlphaFoldDB" id="A0A1W0AC39"/>
<evidence type="ECO:0000313" key="5">
    <source>
        <dbReference type="Proteomes" id="UP000243217"/>
    </source>
</evidence>
<evidence type="ECO:0000313" key="4">
    <source>
        <dbReference type="EMBL" id="OQS07758.1"/>
    </source>
</evidence>
<dbReference type="SMART" id="SM00268">
    <property type="entry name" value="ACTIN"/>
    <property type="match status" value="1"/>
</dbReference>
<dbReference type="Proteomes" id="UP000243217">
    <property type="component" value="Unassembled WGS sequence"/>
</dbReference>
<evidence type="ECO:0000256" key="1">
    <source>
        <dbReference type="ARBA" id="ARBA00022801"/>
    </source>
</evidence>
<comment type="catalytic activity">
    <reaction evidence="2">
        <text>ATP + H2O = ADP + phosphate + H(+)</text>
        <dbReference type="Rhea" id="RHEA:13065"/>
        <dbReference type="ChEBI" id="CHEBI:15377"/>
        <dbReference type="ChEBI" id="CHEBI:15378"/>
        <dbReference type="ChEBI" id="CHEBI:30616"/>
        <dbReference type="ChEBI" id="CHEBI:43474"/>
        <dbReference type="ChEBI" id="CHEBI:456216"/>
    </reaction>
</comment>
<dbReference type="STRING" id="74557.A0A1W0AC39"/>
<dbReference type="InterPro" id="IPR043129">
    <property type="entry name" value="ATPase_NBD"/>
</dbReference>
<accession>A0A1W0AC39</accession>
<gene>
    <name evidence="4" type="ORF">THRCLA_00245</name>
</gene>
<dbReference type="EMBL" id="JNBS01000113">
    <property type="protein sequence ID" value="OQS07758.1"/>
    <property type="molecule type" value="Genomic_DNA"/>
</dbReference>
<dbReference type="Gene3D" id="3.30.420.40">
    <property type="match status" value="2"/>
</dbReference>
<dbReference type="PROSITE" id="PS00432">
    <property type="entry name" value="ACTINS_2"/>
    <property type="match status" value="1"/>
</dbReference>
<reference evidence="4 5" key="1">
    <citation type="journal article" date="2014" name="Genome Biol. Evol.">
        <title>The secreted proteins of Achlya hypogyna and Thraustotheca clavata identify the ancestral oomycete secretome and reveal gene acquisitions by horizontal gene transfer.</title>
        <authorList>
            <person name="Misner I."/>
            <person name="Blouin N."/>
            <person name="Leonard G."/>
            <person name="Richards T.A."/>
            <person name="Lane C.E."/>
        </authorList>
    </citation>
    <scope>NUCLEOTIDE SEQUENCE [LARGE SCALE GENOMIC DNA]</scope>
    <source>
        <strain evidence="4 5">ATCC 34112</strain>
    </source>
</reference>
<dbReference type="SUPFAM" id="SSF53067">
    <property type="entry name" value="Actin-like ATPase domain"/>
    <property type="match status" value="1"/>
</dbReference>
<dbReference type="InterPro" id="IPR004001">
    <property type="entry name" value="Actin_CS"/>
</dbReference>
<keyword evidence="1" id="KW-0378">Hydrolase</keyword>
<name>A0A1W0AC39_9STRA</name>
<dbReference type="PANTHER" id="PTHR11937">
    <property type="entry name" value="ACTIN"/>
    <property type="match status" value="1"/>
</dbReference>
<comment type="caution">
    <text evidence="4">The sequence shown here is derived from an EMBL/GenBank/DDBJ whole genome shotgun (WGS) entry which is preliminary data.</text>
</comment>
<keyword evidence="5" id="KW-1185">Reference proteome</keyword>
<dbReference type="InterPro" id="IPR018181">
    <property type="entry name" value="Heat_shock_70_CS"/>
</dbReference>
<dbReference type="OrthoDB" id="5132116at2759"/>
<evidence type="ECO:0000256" key="2">
    <source>
        <dbReference type="ARBA" id="ARBA00049360"/>
    </source>
</evidence>
<comment type="similarity">
    <text evidence="3">Belongs to the actin family.</text>
</comment>